<name>A0ABW6VVV0_9ACTN</name>
<comment type="caution">
    <text evidence="1">The sequence shown here is derived from an EMBL/GenBank/DDBJ whole genome shotgun (WGS) entry which is preliminary data.</text>
</comment>
<evidence type="ECO:0000313" key="2">
    <source>
        <dbReference type="Proteomes" id="UP001602287"/>
    </source>
</evidence>
<dbReference type="EMBL" id="JBIAZM010000007">
    <property type="protein sequence ID" value="MFF5201767.1"/>
    <property type="molecule type" value="Genomic_DNA"/>
</dbReference>
<accession>A0ABW6VVV0</accession>
<sequence length="80" mass="8337">MVWVGCGQPAEVRVEVYSAAAGLLHGSLDASVYTCDRHEAGATAAIHAAGLTPYRAGAPLHLSRTCGYVYRYPTATGGSR</sequence>
<proteinExistence type="predicted"/>
<dbReference type="RefSeq" id="WP_387221343.1">
    <property type="nucleotide sequence ID" value="NZ_JBIAZM010000007.1"/>
</dbReference>
<dbReference type="Proteomes" id="UP001602287">
    <property type="component" value="Unassembled WGS sequence"/>
</dbReference>
<organism evidence="1 2">
    <name type="scientific">Micromonospora parva</name>
    <dbReference type="NCBI Taxonomy" id="1464048"/>
    <lineage>
        <taxon>Bacteria</taxon>
        <taxon>Bacillati</taxon>
        <taxon>Actinomycetota</taxon>
        <taxon>Actinomycetes</taxon>
        <taxon>Micromonosporales</taxon>
        <taxon>Micromonosporaceae</taxon>
        <taxon>Micromonospora</taxon>
    </lineage>
</organism>
<evidence type="ECO:0000313" key="1">
    <source>
        <dbReference type="EMBL" id="MFF5201767.1"/>
    </source>
</evidence>
<gene>
    <name evidence="1" type="ORF">ACFY3B_19410</name>
</gene>
<keyword evidence="2" id="KW-1185">Reference proteome</keyword>
<protein>
    <submittedName>
        <fullName evidence="1">Uncharacterized protein</fullName>
    </submittedName>
</protein>
<reference evidence="1 2" key="1">
    <citation type="submission" date="2024-10" db="EMBL/GenBank/DDBJ databases">
        <title>The Natural Products Discovery Center: Release of the First 8490 Sequenced Strains for Exploring Actinobacteria Biosynthetic Diversity.</title>
        <authorList>
            <person name="Kalkreuter E."/>
            <person name="Kautsar S.A."/>
            <person name="Yang D."/>
            <person name="Bader C.D."/>
            <person name="Teijaro C.N."/>
            <person name="Fluegel L."/>
            <person name="Davis C.M."/>
            <person name="Simpson J.R."/>
            <person name="Lauterbach L."/>
            <person name="Steele A.D."/>
            <person name="Gui C."/>
            <person name="Meng S."/>
            <person name="Li G."/>
            <person name="Viehrig K."/>
            <person name="Ye F."/>
            <person name="Su P."/>
            <person name="Kiefer A.F."/>
            <person name="Nichols A."/>
            <person name="Cepeda A.J."/>
            <person name="Yan W."/>
            <person name="Fan B."/>
            <person name="Jiang Y."/>
            <person name="Adhikari A."/>
            <person name="Zheng C.-J."/>
            <person name="Schuster L."/>
            <person name="Cowan T.M."/>
            <person name="Smanski M.J."/>
            <person name="Chevrette M.G."/>
            <person name="De Carvalho L.P.S."/>
            <person name="Shen B."/>
        </authorList>
    </citation>
    <scope>NUCLEOTIDE SEQUENCE [LARGE SCALE GENOMIC DNA]</scope>
    <source>
        <strain evidence="1 2">NPDC000140</strain>
    </source>
</reference>